<dbReference type="GO" id="GO:1990481">
    <property type="term" value="P:mRNA pseudouridine synthesis"/>
    <property type="evidence" value="ECO:0007669"/>
    <property type="project" value="TreeGrafter"/>
</dbReference>
<sequence>MSSFFKKVIKNMKAVSASTNMMGKKEGSVYISWTKEQLIRRITELENANKQHHNELQHIEDNKKRKLPQEGIIKTKTKKTQKKFDFSKHNTRFVALRFAYLGWNYNGLAIQKEYTPLPTIEGVILEAMNKCRLVPSMILQEFQFSRCGRTDKGVSAMNQVISLKVRSNLTDDEQLDPANDNREIPYVQILNQLLPDDIRISAVCLRPPPGFDARFSCTNRHYKYVFNGKHLDITKMSKAASYFLGENDFRNFCKLDGSKQLTNFKRSIVSAKILPVSDTFYCFDLVGSAFLWHQVRCMMAILFLVGQTHEEPEIVLRLLDIEKTPQKPVYDMADEIPLLLYDCEFPQMEWQEPATDDHKAIKFTTAAEALTLHYGLKATVSNIFKDILPTADANIFTKKVINLGDGKGRIIGKYVKLKDRDVMKSIETVNAKHAKRREKRANNM</sequence>
<dbReference type="HAMAP" id="MF_00171">
    <property type="entry name" value="TruA"/>
    <property type="match status" value="1"/>
</dbReference>
<evidence type="ECO:0000313" key="9">
    <source>
        <dbReference type="Proteomes" id="UP001162090"/>
    </source>
</evidence>
<evidence type="ECO:0000256" key="1">
    <source>
        <dbReference type="ARBA" id="ARBA00004123"/>
    </source>
</evidence>
<dbReference type="Gene3D" id="3.30.70.660">
    <property type="entry name" value="Pseudouridine synthase I, catalytic domain, C-terminal subdomain"/>
    <property type="match status" value="1"/>
</dbReference>
<dbReference type="InterPro" id="IPR020095">
    <property type="entry name" value="PsdUridine_synth_TruA_C"/>
</dbReference>
<organism evidence="8 9">
    <name type="scientific">Saccharomyces uvarum</name>
    <name type="common">Yeast</name>
    <name type="synonym">Saccharomyces bayanus var. uvarum</name>
    <dbReference type="NCBI Taxonomy" id="230603"/>
    <lineage>
        <taxon>Eukaryota</taxon>
        <taxon>Fungi</taxon>
        <taxon>Dikarya</taxon>
        <taxon>Ascomycota</taxon>
        <taxon>Saccharomycotina</taxon>
        <taxon>Saccharomycetes</taxon>
        <taxon>Saccharomycetales</taxon>
        <taxon>Saccharomycetaceae</taxon>
        <taxon>Saccharomyces</taxon>
    </lineage>
</organism>
<dbReference type="GO" id="GO:0005737">
    <property type="term" value="C:cytoplasm"/>
    <property type="evidence" value="ECO:0007669"/>
    <property type="project" value="TreeGrafter"/>
</dbReference>
<evidence type="ECO:0000256" key="2">
    <source>
        <dbReference type="ARBA" id="ARBA00009375"/>
    </source>
</evidence>
<evidence type="ECO:0000313" key="8">
    <source>
        <dbReference type="EMBL" id="CAI4060816.1"/>
    </source>
</evidence>
<dbReference type="InterPro" id="IPR020094">
    <property type="entry name" value="TruA/RsuA/RluB/E/F_N"/>
</dbReference>
<feature type="domain" description="Pseudouridine synthase I TruA alpha/beta" evidence="7">
    <location>
        <begin position="239"/>
        <end position="346"/>
    </location>
</feature>
<dbReference type="InterPro" id="IPR001406">
    <property type="entry name" value="PsdUridine_synth_TruA"/>
</dbReference>
<comment type="similarity">
    <text evidence="2">Belongs to the tRNA pseudouridine synthase TruA family.</text>
</comment>
<dbReference type="PANTHER" id="PTHR11142">
    <property type="entry name" value="PSEUDOURIDYLATE SYNTHASE"/>
    <property type="match status" value="1"/>
</dbReference>
<dbReference type="Proteomes" id="UP001162090">
    <property type="component" value="Chromosome 6"/>
</dbReference>
<dbReference type="InterPro" id="IPR020103">
    <property type="entry name" value="PsdUridine_synth_cat_dom_sf"/>
</dbReference>
<dbReference type="EMBL" id="OX365917">
    <property type="protein sequence ID" value="CAI4060816.1"/>
    <property type="molecule type" value="Genomic_DNA"/>
</dbReference>
<dbReference type="InterPro" id="IPR020097">
    <property type="entry name" value="PsdUridine_synth_TruA_a/b_dom"/>
</dbReference>
<proteinExistence type="inferred from homology"/>
<accession>A0AA35JHR7</accession>
<keyword evidence="4" id="KW-0413">Isomerase</keyword>
<feature type="coiled-coil region" evidence="6">
    <location>
        <begin position="35"/>
        <end position="62"/>
    </location>
</feature>
<gene>
    <name evidence="8" type="primary">SUVC06G0500</name>
    <name evidence="8" type="ORF">SUVC_06G0500</name>
</gene>
<evidence type="ECO:0000256" key="4">
    <source>
        <dbReference type="ARBA" id="ARBA00023235"/>
    </source>
</evidence>
<dbReference type="PANTHER" id="PTHR11142:SF5">
    <property type="entry name" value="TRNA PSEUDOURIDINE(38_39) SYNTHASE"/>
    <property type="match status" value="1"/>
</dbReference>
<keyword evidence="3" id="KW-0819">tRNA processing</keyword>
<evidence type="ECO:0000256" key="6">
    <source>
        <dbReference type="SAM" id="Coils"/>
    </source>
</evidence>
<dbReference type="SUPFAM" id="SSF55120">
    <property type="entry name" value="Pseudouridine synthase"/>
    <property type="match status" value="1"/>
</dbReference>
<dbReference type="FunFam" id="3.30.70.660:FF:000012">
    <property type="entry name" value="tRNA pseudouridine synthase"/>
    <property type="match status" value="1"/>
</dbReference>
<keyword evidence="6" id="KW-0175">Coiled coil</keyword>
<evidence type="ECO:0000259" key="7">
    <source>
        <dbReference type="Pfam" id="PF01416"/>
    </source>
</evidence>
<dbReference type="InterPro" id="IPR041707">
    <property type="entry name" value="Pus3-like"/>
</dbReference>
<evidence type="ECO:0000256" key="5">
    <source>
        <dbReference type="ARBA" id="ARBA00023242"/>
    </source>
</evidence>
<dbReference type="Pfam" id="PF01416">
    <property type="entry name" value="PseudoU_synth_1"/>
    <property type="match status" value="1"/>
</dbReference>
<dbReference type="GO" id="GO:0009982">
    <property type="term" value="F:pseudouridine synthase activity"/>
    <property type="evidence" value="ECO:0007669"/>
    <property type="project" value="InterPro"/>
</dbReference>
<protein>
    <recommendedName>
        <fullName evidence="7">Pseudouridine synthase I TruA alpha/beta domain-containing protein</fullName>
    </recommendedName>
</protein>
<comment type="subcellular location">
    <subcellularLocation>
        <location evidence="1">Nucleus</location>
    </subcellularLocation>
</comment>
<keyword evidence="5" id="KW-0539">Nucleus</keyword>
<dbReference type="GO" id="GO:0005634">
    <property type="term" value="C:nucleus"/>
    <property type="evidence" value="ECO:0007669"/>
    <property type="project" value="UniProtKB-SubCell"/>
</dbReference>
<reference evidence="8" key="1">
    <citation type="submission" date="2022-10" db="EMBL/GenBank/DDBJ databases">
        <authorList>
            <person name="Byrne P K."/>
        </authorList>
    </citation>
    <scope>NUCLEOTIDE SEQUENCE</scope>
    <source>
        <strain evidence="8">CBS7001</strain>
    </source>
</reference>
<dbReference type="Gene3D" id="3.30.70.580">
    <property type="entry name" value="Pseudouridine synthase I, catalytic domain, N-terminal subdomain"/>
    <property type="match status" value="1"/>
</dbReference>
<dbReference type="FunFam" id="3.30.70.580:FF:000020">
    <property type="entry name" value="tRNA pseudouridine synthase"/>
    <property type="match status" value="1"/>
</dbReference>
<dbReference type="GO" id="GO:0003723">
    <property type="term" value="F:RNA binding"/>
    <property type="evidence" value="ECO:0007669"/>
    <property type="project" value="InterPro"/>
</dbReference>
<dbReference type="NCBIfam" id="TIGR00071">
    <property type="entry name" value="hisT_truA"/>
    <property type="match status" value="1"/>
</dbReference>
<evidence type="ECO:0000256" key="3">
    <source>
        <dbReference type="ARBA" id="ARBA00022694"/>
    </source>
</evidence>
<dbReference type="GO" id="GO:0031119">
    <property type="term" value="P:tRNA pseudouridine synthesis"/>
    <property type="evidence" value="ECO:0007669"/>
    <property type="project" value="TreeGrafter"/>
</dbReference>
<name>A0AA35JHR7_SACUV</name>
<dbReference type="AlphaFoldDB" id="A0AA35JHR7"/>
<dbReference type="CDD" id="cd02569">
    <property type="entry name" value="PseudoU_synth_ScPus3"/>
    <property type="match status" value="1"/>
</dbReference>